<dbReference type="PROSITE" id="PS50865">
    <property type="entry name" value="ZF_MYND_2"/>
    <property type="match status" value="1"/>
</dbReference>
<protein>
    <recommendedName>
        <fullName evidence="6">MYND-type domain-containing protein</fullName>
    </recommendedName>
</protein>
<evidence type="ECO:0000256" key="1">
    <source>
        <dbReference type="ARBA" id="ARBA00022723"/>
    </source>
</evidence>
<evidence type="ECO:0000256" key="4">
    <source>
        <dbReference type="PROSITE-ProRule" id="PRU00134"/>
    </source>
</evidence>
<feature type="domain" description="MYND-type" evidence="6">
    <location>
        <begin position="1"/>
        <end position="41"/>
    </location>
</feature>
<evidence type="ECO:0000313" key="8">
    <source>
        <dbReference type="Proteomes" id="UP001221757"/>
    </source>
</evidence>
<keyword evidence="1" id="KW-0479">Metal-binding</keyword>
<gene>
    <name evidence="7" type="ORF">B0H17DRAFT_217932</name>
</gene>
<accession>A0AAD7G958</accession>
<dbReference type="Pfam" id="PF01753">
    <property type="entry name" value="zf-MYND"/>
    <property type="match status" value="1"/>
</dbReference>
<dbReference type="SUPFAM" id="SSF144232">
    <property type="entry name" value="HIT/MYND zinc finger-like"/>
    <property type="match status" value="1"/>
</dbReference>
<feature type="region of interest" description="Disordered" evidence="5">
    <location>
        <begin position="52"/>
        <end position="91"/>
    </location>
</feature>
<evidence type="ECO:0000256" key="5">
    <source>
        <dbReference type="SAM" id="MobiDB-lite"/>
    </source>
</evidence>
<feature type="compositionally biased region" description="Polar residues" evidence="5">
    <location>
        <begin position="74"/>
        <end position="91"/>
    </location>
</feature>
<dbReference type="Proteomes" id="UP001221757">
    <property type="component" value="Unassembled WGS sequence"/>
</dbReference>
<organism evidence="7 8">
    <name type="scientific">Mycena rosella</name>
    <name type="common">Pink bonnet</name>
    <name type="synonym">Agaricus rosellus</name>
    <dbReference type="NCBI Taxonomy" id="1033263"/>
    <lineage>
        <taxon>Eukaryota</taxon>
        <taxon>Fungi</taxon>
        <taxon>Dikarya</taxon>
        <taxon>Basidiomycota</taxon>
        <taxon>Agaricomycotina</taxon>
        <taxon>Agaricomycetes</taxon>
        <taxon>Agaricomycetidae</taxon>
        <taxon>Agaricales</taxon>
        <taxon>Marasmiineae</taxon>
        <taxon>Mycenaceae</taxon>
        <taxon>Mycena</taxon>
    </lineage>
</organism>
<keyword evidence="2 4" id="KW-0863">Zinc-finger</keyword>
<reference evidence="7" key="1">
    <citation type="submission" date="2023-03" db="EMBL/GenBank/DDBJ databases">
        <title>Massive genome expansion in bonnet fungi (Mycena s.s.) driven by repeated elements and novel gene families across ecological guilds.</title>
        <authorList>
            <consortium name="Lawrence Berkeley National Laboratory"/>
            <person name="Harder C.B."/>
            <person name="Miyauchi S."/>
            <person name="Viragh M."/>
            <person name="Kuo A."/>
            <person name="Thoen E."/>
            <person name="Andreopoulos B."/>
            <person name="Lu D."/>
            <person name="Skrede I."/>
            <person name="Drula E."/>
            <person name="Henrissat B."/>
            <person name="Morin E."/>
            <person name="Kohler A."/>
            <person name="Barry K."/>
            <person name="LaButti K."/>
            <person name="Morin E."/>
            <person name="Salamov A."/>
            <person name="Lipzen A."/>
            <person name="Mereny Z."/>
            <person name="Hegedus B."/>
            <person name="Baldrian P."/>
            <person name="Stursova M."/>
            <person name="Weitz H."/>
            <person name="Taylor A."/>
            <person name="Grigoriev I.V."/>
            <person name="Nagy L.G."/>
            <person name="Martin F."/>
            <person name="Kauserud H."/>
        </authorList>
    </citation>
    <scope>NUCLEOTIDE SEQUENCE</scope>
    <source>
        <strain evidence="7">CBHHK067</strain>
    </source>
</reference>
<dbReference type="InterPro" id="IPR002893">
    <property type="entry name" value="Znf_MYND"/>
</dbReference>
<dbReference type="Gene3D" id="6.10.140.2220">
    <property type="match status" value="1"/>
</dbReference>
<dbReference type="GO" id="GO:0008270">
    <property type="term" value="F:zinc ion binding"/>
    <property type="evidence" value="ECO:0007669"/>
    <property type="project" value="UniProtKB-KW"/>
</dbReference>
<keyword evidence="3" id="KW-0862">Zinc</keyword>
<sequence>MECGRILPKSTFRQCSGCMQQYYCAQECQKVDWEEGHRVPCNTLRRCKHSIRGQDASPFNGPSISQRQEEVSATEPSSVHSSMTPTNPASPNFCFNNLCSERLTRIRNFALSMITAASRQISASYHPTPSFRR</sequence>
<evidence type="ECO:0000259" key="6">
    <source>
        <dbReference type="PROSITE" id="PS50865"/>
    </source>
</evidence>
<evidence type="ECO:0000256" key="3">
    <source>
        <dbReference type="ARBA" id="ARBA00022833"/>
    </source>
</evidence>
<dbReference type="AlphaFoldDB" id="A0AAD7G958"/>
<name>A0AAD7G958_MYCRO</name>
<dbReference type="EMBL" id="JARKIE010000191">
    <property type="protein sequence ID" value="KAJ7668952.1"/>
    <property type="molecule type" value="Genomic_DNA"/>
</dbReference>
<evidence type="ECO:0000256" key="2">
    <source>
        <dbReference type="ARBA" id="ARBA00022771"/>
    </source>
</evidence>
<comment type="caution">
    <text evidence="7">The sequence shown here is derived from an EMBL/GenBank/DDBJ whole genome shotgun (WGS) entry which is preliminary data.</text>
</comment>
<proteinExistence type="predicted"/>
<evidence type="ECO:0000313" key="7">
    <source>
        <dbReference type="EMBL" id="KAJ7668952.1"/>
    </source>
</evidence>
<keyword evidence="8" id="KW-1185">Reference proteome</keyword>